<evidence type="ECO:0000256" key="1">
    <source>
        <dbReference type="SAM" id="SignalP"/>
    </source>
</evidence>
<dbReference type="Gene3D" id="3.30.350.10">
    <property type="entry name" value="Subtilisin inhibitor-like"/>
    <property type="match status" value="1"/>
</dbReference>
<dbReference type="OrthoDB" id="3427327at2"/>
<dbReference type="InterPro" id="IPR036819">
    <property type="entry name" value="Subtilisin_inhibitor-like_sf"/>
</dbReference>
<comment type="caution">
    <text evidence="2">The sequence shown here is derived from an EMBL/GenBank/DDBJ whole genome shotgun (WGS) entry which is preliminary data.</text>
</comment>
<dbReference type="RefSeq" id="WP_107567455.1">
    <property type="nucleotide sequence ID" value="NZ_PYYB01000001.1"/>
</dbReference>
<dbReference type="GO" id="GO:0004867">
    <property type="term" value="F:serine-type endopeptidase inhibitor activity"/>
    <property type="evidence" value="ECO:0007669"/>
    <property type="project" value="InterPro"/>
</dbReference>
<evidence type="ECO:0000313" key="3">
    <source>
        <dbReference type="Proteomes" id="UP000240739"/>
    </source>
</evidence>
<sequence length="149" mass="15788">MPARPLVLAASMLTLAVVLLAPGGGPAAPADADAAKPIRVSLSFSFQRDAGARLRQATLICEPDGRITASGWLANRPKRACEVARRQTSLLLAGPARGEGGTCLSQVYGPQRGRIYGTLASRGVNRAVSRTDSCRERFYQAVRPLFPKG</sequence>
<evidence type="ECO:0008006" key="4">
    <source>
        <dbReference type="Google" id="ProtNLM"/>
    </source>
</evidence>
<feature type="chain" id="PRO_5039699293" description="Subtilisin inhibitor domain-containing protein" evidence="1">
    <location>
        <begin position="28"/>
        <end position="149"/>
    </location>
</feature>
<dbReference type="Proteomes" id="UP000240739">
    <property type="component" value="Unassembled WGS sequence"/>
</dbReference>
<feature type="signal peptide" evidence="1">
    <location>
        <begin position="1"/>
        <end position="27"/>
    </location>
</feature>
<proteinExistence type="predicted"/>
<dbReference type="EMBL" id="PYYB01000001">
    <property type="protein sequence ID" value="PTL59019.1"/>
    <property type="molecule type" value="Genomic_DNA"/>
</dbReference>
<protein>
    <recommendedName>
        <fullName evidence="4">Subtilisin inhibitor domain-containing protein</fullName>
    </recommendedName>
</protein>
<accession>A0A2T4UIH3</accession>
<dbReference type="AlphaFoldDB" id="A0A2T4UIH3"/>
<reference evidence="2 3" key="1">
    <citation type="submission" date="2018-03" db="EMBL/GenBank/DDBJ databases">
        <title>Aquarubrobacter algicola gen. nov., sp. nov., a novel actinobacterium isolated from shallow eutrophic lake during the end of cyanobacterial harmful algal blooms.</title>
        <authorList>
            <person name="Chun S.J."/>
        </authorList>
    </citation>
    <scope>NUCLEOTIDE SEQUENCE [LARGE SCALE GENOMIC DNA]</scope>
    <source>
        <strain evidence="2 3">Seoho-28</strain>
    </source>
</reference>
<keyword evidence="1" id="KW-0732">Signal</keyword>
<organism evidence="2 3">
    <name type="scientific">Paraconexibacter algicola</name>
    <dbReference type="NCBI Taxonomy" id="2133960"/>
    <lineage>
        <taxon>Bacteria</taxon>
        <taxon>Bacillati</taxon>
        <taxon>Actinomycetota</taxon>
        <taxon>Thermoleophilia</taxon>
        <taxon>Solirubrobacterales</taxon>
        <taxon>Paraconexibacteraceae</taxon>
        <taxon>Paraconexibacter</taxon>
    </lineage>
</organism>
<keyword evidence="3" id="KW-1185">Reference proteome</keyword>
<name>A0A2T4UIH3_9ACTN</name>
<dbReference type="SUPFAM" id="SSF55399">
    <property type="entry name" value="Subtilisin inhibitor"/>
    <property type="match status" value="1"/>
</dbReference>
<evidence type="ECO:0000313" key="2">
    <source>
        <dbReference type="EMBL" id="PTL59019.1"/>
    </source>
</evidence>
<gene>
    <name evidence="2" type="ORF">C7Y72_04825</name>
</gene>